<protein>
    <submittedName>
        <fullName evidence="1">Uncharacterized protein</fullName>
    </submittedName>
</protein>
<sequence length="58" mass="6836">MRPTGIIPEQEKQKKELTRELILNSTVRDTGPLPRSTSVHLRHVLQKKKKKSYKLHDF</sequence>
<name>A0AAV1T8Y5_9STRA</name>
<dbReference type="AlphaFoldDB" id="A0AAV1T8Y5"/>
<gene>
    <name evidence="1" type="ORF">PM001_LOCUS3680</name>
</gene>
<reference evidence="1" key="1">
    <citation type="submission" date="2024-01" db="EMBL/GenBank/DDBJ databases">
        <authorList>
            <person name="Webb A."/>
        </authorList>
    </citation>
    <scope>NUCLEOTIDE SEQUENCE</scope>
    <source>
        <strain evidence="1">Pm1</strain>
    </source>
</reference>
<dbReference type="EMBL" id="CAKLBY020000035">
    <property type="protein sequence ID" value="CAK7908210.1"/>
    <property type="molecule type" value="Genomic_DNA"/>
</dbReference>
<evidence type="ECO:0000313" key="2">
    <source>
        <dbReference type="Proteomes" id="UP001162060"/>
    </source>
</evidence>
<proteinExistence type="predicted"/>
<comment type="caution">
    <text evidence="1">The sequence shown here is derived from an EMBL/GenBank/DDBJ whole genome shotgun (WGS) entry which is preliminary data.</text>
</comment>
<evidence type="ECO:0000313" key="1">
    <source>
        <dbReference type="EMBL" id="CAK7908210.1"/>
    </source>
</evidence>
<dbReference type="Proteomes" id="UP001162060">
    <property type="component" value="Unassembled WGS sequence"/>
</dbReference>
<organism evidence="1 2">
    <name type="scientific">Peronospora matthiolae</name>
    <dbReference type="NCBI Taxonomy" id="2874970"/>
    <lineage>
        <taxon>Eukaryota</taxon>
        <taxon>Sar</taxon>
        <taxon>Stramenopiles</taxon>
        <taxon>Oomycota</taxon>
        <taxon>Peronosporomycetes</taxon>
        <taxon>Peronosporales</taxon>
        <taxon>Peronosporaceae</taxon>
        <taxon>Peronospora</taxon>
    </lineage>
</organism>
<accession>A0AAV1T8Y5</accession>